<dbReference type="Pfam" id="PF00501">
    <property type="entry name" value="AMP-binding"/>
    <property type="match status" value="1"/>
</dbReference>
<dbReference type="SUPFAM" id="SSF56801">
    <property type="entry name" value="Acetyl-CoA synthetase-like"/>
    <property type="match status" value="1"/>
</dbReference>
<feature type="domain" description="AMP-binding enzyme C-terminal" evidence="4">
    <location>
        <begin position="443"/>
        <end position="521"/>
    </location>
</feature>
<comment type="similarity">
    <text evidence="1">Belongs to the ATP-dependent AMP-binding enzyme family.</text>
</comment>
<dbReference type="GO" id="GO:0006631">
    <property type="term" value="P:fatty acid metabolic process"/>
    <property type="evidence" value="ECO:0007669"/>
    <property type="project" value="TreeGrafter"/>
</dbReference>
<dbReference type="PANTHER" id="PTHR43201">
    <property type="entry name" value="ACYL-COA SYNTHETASE"/>
    <property type="match status" value="1"/>
</dbReference>
<evidence type="ECO:0000313" key="6">
    <source>
        <dbReference type="Proteomes" id="UP000598360"/>
    </source>
</evidence>
<dbReference type="Gene3D" id="3.30.300.30">
    <property type="match status" value="1"/>
</dbReference>
<dbReference type="InterPro" id="IPR045851">
    <property type="entry name" value="AMP-bd_C_sf"/>
</dbReference>
<evidence type="ECO:0000256" key="1">
    <source>
        <dbReference type="ARBA" id="ARBA00006432"/>
    </source>
</evidence>
<dbReference type="InterPro" id="IPR000873">
    <property type="entry name" value="AMP-dep_synth/lig_dom"/>
</dbReference>
<dbReference type="RefSeq" id="WP_193927141.1">
    <property type="nucleotide sequence ID" value="NZ_JADEYC010000007.1"/>
</dbReference>
<evidence type="ECO:0000313" key="5">
    <source>
        <dbReference type="EMBL" id="MBE9373705.1"/>
    </source>
</evidence>
<evidence type="ECO:0000256" key="2">
    <source>
        <dbReference type="ARBA" id="ARBA00022598"/>
    </source>
</evidence>
<feature type="domain" description="AMP-dependent synthetase/ligase" evidence="3">
    <location>
        <begin position="40"/>
        <end position="391"/>
    </location>
</feature>
<keyword evidence="2 5" id="KW-0436">Ligase</keyword>
<dbReference type="CDD" id="cd04433">
    <property type="entry name" value="AFD_class_I"/>
    <property type="match status" value="1"/>
</dbReference>
<evidence type="ECO:0000259" key="4">
    <source>
        <dbReference type="Pfam" id="PF13193"/>
    </source>
</evidence>
<sequence>MSRTWTSRAGVSITDLVPASLRREWVRRGDCPDRDVYTAFRERVRAHGTREAVRDDERSLDYTALDREVRRVAGALAEHGVGELDIVGIRMPNGWRHVVAELAVAALGAVALVYPPGPGRRDTAALLGRSRARAAVFGAAADADRTGDLPHLSAAFTFGAGELGARSLDAADPQREVPAVAVDPEAPARILVTSGSQAEPKMVAYAHNAVLGGRANYVRALQRECDPMRAAMLMPLGSSYGSCATFVAIAALGSTVLLQPRFDPAAALRLVESAGATHLFGVPTMLRRLAEHPRAAAEDLSGLRAVVSSSAPLSEVTARACGDRLGAEVISVYGSTDGMNCHTAATGLGAGTGAPDPSVAEIGIADERGTWLPADEPGEVLARGPMTPLSYVAAPDLDERYRTPAGWVRSGDRGVLDARGRLHVLGRLEQVVVRGGYTISPAEVEREITAHPEVVDVVCVGVPDDDLGERMCACISLAAGSSGLELGALTGFLERERGLERRKLPELLLVLAELPQAPTGKVCRRTTQALATEQCRPPLAEEIR</sequence>
<name>A0A929B8D5_9PSEU</name>
<protein>
    <submittedName>
        <fullName evidence="5">Acyl--CoA ligase</fullName>
    </submittedName>
</protein>
<dbReference type="InterPro" id="IPR025110">
    <property type="entry name" value="AMP-bd_C"/>
</dbReference>
<keyword evidence="6" id="KW-1185">Reference proteome</keyword>
<reference evidence="5" key="1">
    <citation type="submission" date="2020-10" db="EMBL/GenBank/DDBJ databases">
        <title>Diversity and distribution of actinomycetes associated with coral in the coast of Hainan.</title>
        <authorList>
            <person name="Li F."/>
        </authorList>
    </citation>
    <scope>NUCLEOTIDE SEQUENCE</scope>
    <source>
        <strain evidence="5">HNM0983</strain>
    </source>
</reference>
<evidence type="ECO:0000259" key="3">
    <source>
        <dbReference type="Pfam" id="PF00501"/>
    </source>
</evidence>
<accession>A0A929B8D5</accession>
<gene>
    <name evidence="5" type="ORF">IQ251_04490</name>
</gene>
<proteinExistence type="inferred from homology"/>
<dbReference type="GO" id="GO:0031956">
    <property type="term" value="F:medium-chain fatty acid-CoA ligase activity"/>
    <property type="evidence" value="ECO:0007669"/>
    <property type="project" value="TreeGrafter"/>
</dbReference>
<organism evidence="5 6">
    <name type="scientific">Saccharopolyspora montiporae</name>
    <dbReference type="NCBI Taxonomy" id="2781240"/>
    <lineage>
        <taxon>Bacteria</taxon>
        <taxon>Bacillati</taxon>
        <taxon>Actinomycetota</taxon>
        <taxon>Actinomycetes</taxon>
        <taxon>Pseudonocardiales</taxon>
        <taxon>Pseudonocardiaceae</taxon>
        <taxon>Saccharopolyspora</taxon>
    </lineage>
</organism>
<dbReference type="Proteomes" id="UP000598360">
    <property type="component" value="Unassembled WGS sequence"/>
</dbReference>
<dbReference type="AlphaFoldDB" id="A0A929B8D5"/>
<dbReference type="PANTHER" id="PTHR43201:SF5">
    <property type="entry name" value="MEDIUM-CHAIN ACYL-COA LIGASE ACSF2, MITOCHONDRIAL"/>
    <property type="match status" value="1"/>
</dbReference>
<dbReference type="Gene3D" id="3.40.50.12780">
    <property type="entry name" value="N-terminal domain of ligase-like"/>
    <property type="match status" value="1"/>
</dbReference>
<comment type="caution">
    <text evidence="5">The sequence shown here is derived from an EMBL/GenBank/DDBJ whole genome shotgun (WGS) entry which is preliminary data.</text>
</comment>
<dbReference type="EMBL" id="JADEYC010000007">
    <property type="protein sequence ID" value="MBE9373705.1"/>
    <property type="molecule type" value="Genomic_DNA"/>
</dbReference>
<dbReference type="InterPro" id="IPR042099">
    <property type="entry name" value="ANL_N_sf"/>
</dbReference>
<dbReference type="Pfam" id="PF13193">
    <property type="entry name" value="AMP-binding_C"/>
    <property type="match status" value="1"/>
</dbReference>